<name>A0A3B3RQA7_9TELE</name>
<dbReference type="PANTHER" id="PTHR46535:SF1">
    <property type="entry name" value="NEDD4-BINDING PROTEIN 2"/>
    <property type="match status" value="1"/>
</dbReference>
<dbReference type="CDD" id="cd14279">
    <property type="entry name" value="CUE"/>
    <property type="match status" value="1"/>
</dbReference>
<dbReference type="GO" id="GO:0043130">
    <property type="term" value="F:ubiquitin binding"/>
    <property type="evidence" value="ECO:0007669"/>
    <property type="project" value="InterPro"/>
</dbReference>
<feature type="compositionally biased region" description="Basic and acidic residues" evidence="1">
    <location>
        <begin position="1300"/>
        <end position="1323"/>
    </location>
</feature>
<dbReference type="InterPro" id="IPR056720">
    <property type="entry name" value="DUF7818"/>
</dbReference>
<evidence type="ECO:0000313" key="4">
    <source>
        <dbReference type="Ensembl" id="ENSPKIP00000020020.1"/>
    </source>
</evidence>
<dbReference type="STRING" id="1676925.ENSPKIP00000020020"/>
<feature type="region of interest" description="Disordered" evidence="1">
    <location>
        <begin position="712"/>
        <end position="748"/>
    </location>
</feature>
<dbReference type="SUPFAM" id="SSF46934">
    <property type="entry name" value="UBA-like"/>
    <property type="match status" value="1"/>
</dbReference>
<dbReference type="SMART" id="SM00546">
    <property type="entry name" value="CUE"/>
    <property type="match status" value="2"/>
</dbReference>
<feature type="domain" description="Smr" evidence="2">
    <location>
        <begin position="1638"/>
        <end position="1717"/>
    </location>
</feature>
<dbReference type="InterPro" id="IPR041801">
    <property type="entry name" value="N4BP2_CUE"/>
</dbReference>
<dbReference type="Pfam" id="PF25124">
    <property type="entry name" value="DUF7816"/>
    <property type="match status" value="1"/>
</dbReference>
<evidence type="ECO:0000256" key="1">
    <source>
        <dbReference type="SAM" id="MobiDB-lite"/>
    </source>
</evidence>
<proteinExistence type="predicted"/>
<dbReference type="InterPro" id="IPR027417">
    <property type="entry name" value="P-loop_NTPase"/>
</dbReference>
<dbReference type="Pfam" id="PF25126">
    <property type="entry name" value="DUF7818"/>
    <property type="match status" value="1"/>
</dbReference>
<dbReference type="Gene3D" id="1.10.8.10">
    <property type="entry name" value="DNA helicase RuvA subunit, C-terminal domain"/>
    <property type="match status" value="1"/>
</dbReference>
<protein>
    <submittedName>
        <fullName evidence="4">NEDD4 binding protein 2</fullName>
    </submittedName>
</protein>
<feature type="region of interest" description="Disordered" evidence="1">
    <location>
        <begin position="1"/>
        <end position="30"/>
    </location>
</feature>
<reference evidence="4" key="1">
    <citation type="submission" date="2025-08" db="UniProtKB">
        <authorList>
            <consortium name="Ensembl"/>
        </authorList>
    </citation>
    <scope>IDENTIFICATION</scope>
</reference>
<evidence type="ECO:0000259" key="3">
    <source>
        <dbReference type="PROSITE" id="PS51140"/>
    </source>
</evidence>
<evidence type="ECO:0000313" key="5">
    <source>
        <dbReference type="Proteomes" id="UP000261540"/>
    </source>
</evidence>
<dbReference type="Gene3D" id="3.30.1370.110">
    <property type="match status" value="1"/>
</dbReference>
<dbReference type="CTD" id="55728"/>
<dbReference type="SUPFAM" id="SSF160443">
    <property type="entry name" value="SMR domain-like"/>
    <property type="match status" value="1"/>
</dbReference>
<feature type="region of interest" description="Disordered" evidence="1">
    <location>
        <begin position="891"/>
        <end position="940"/>
    </location>
</feature>
<dbReference type="Pfam" id="PF13671">
    <property type="entry name" value="AAA_33"/>
    <property type="match status" value="1"/>
</dbReference>
<feature type="compositionally biased region" description="Basic and acidic residues" evidence="1">
    <location>
        <begin position="712"/>
        <end position="727"/>
    </location>
</feature>
<dbReference type="SMART" id="SM01162">
    <property type="entry name" value="DUF1771"/>
    <property type="match status" value="1"/>
</dbReference>
<sequence length="1717" mass="187609">MPKKKKNGQSPTRVPGMSSKAGVAAGDTGTDRMAKNCGGVRLPADPSAVLGKDDVVKSMQEMFAHLDPEVVYMVLAECDFKVEKAMDSMLEMSAETAEFPSCSVSGFETAAALLEPKPLLGDTVPESPASRALGVQGKNLDGIGTHLTADFDVLIDRELASISALSSSSLPLPEAHQALPELLQSSVQTSHTDTGFGALNSSGSCSPLSGLSVIGTAGSKEPLRILDFSHLTSEPTSSNSSRAGPDYPSAFQAYRRGPHSTTSAGVQHAKSDPSGVTSQTVTPPFVVPVVNPGPWNLQCASYWLGHSFAQQPPMKPAATVPKSWTVPTAPKPLPQVRSNRLIGRLLVVLRGAPGSGKSTLARNILQENPGGVVLSTDDYFRRDGFYHYDPSELAEAHEWNHNRAKESFEKGLSPIIIDNTNMQCWEMKPYVSLALQYNFKVMFREPDTWWKFRPRELERRNKHGVRKEKIRYMLDHYERHVSVDSIMRSFGTKSPVLGSSSAKLPHEESSLSQPSSSDVKPDLVEEPYLNLGSMKENFQLFSSLPDVSSVGGSSTKDETSSSGVGFFESSHTASEPLLVKGQDSHESGALEVHSAELQEPWATDWDPESCSGTLGGSQALATEWTPETGQEDRKNDKPVAFFESISQRVKRDRTCVMQADSTNDVLQDQAALRLECVNVGDTRSEDSDIVVVDETQPELMDFVGDWPLEAQKQREQRTREKDGRSLLEEDSQLEVAESCSGGSGGDTGSQMIELQKLLDMLQVSVDSSGKCVNPPVDSRGSSLVGSAVHSSFEDLTLEAGSGVEEALNLSLSSKEGSQGLGRESKPELLDCVAHWTDGEAMAENMIPQFPAAGESVSTVCATVEENDGPSLTREGSSCSTGISKEFQSGKLEELQSPSGSTAGKPVTPGATSAAETESSPTVPSPRGSQERRLRQNRRSGKHCRLALTFSNNSSCAPQVPPESPPATSLYAAFPGRPASSSICSYSATQTNPQDFALLWRLDRQCQTNTDGLGVKVMKGDSTRFLPKPAGALESSDCPDVPYRVVHDKGSQVEEQELSSGNDKLQDLQVLSRHFKLVSFDTLEDLYEKCHQDMEWTTNLLLDSGEQLFKDDETGDALGPDIVSRPAGDSLYTAVEPSCTDGPVLSAEQSAALSCSEVQNPTLDADLQMLAVCSKEEVAHNADAEQLSTQDDMLTLENCLGTIEPVSKEGPINCIPVPEAPLAHCSSLDIIMPSSMGSRQAEVLFGDLKGFSEDQLNEAVAAPASQKPEEQAGSWGVEYESNVATDDVQVEEPVSLGQFEELNKKEDEHSKEKLKMEDQRDRPAKQQIMPVDIQSLELKLPTELALQLSELFGPVGIDPGALTPEDCAVQIDLNLARLLHQKWKDSIQERHRQEALFYQFLQEGSLPLGNSQFLRPDCLASLCQPDSLENLPFMDHWNAPLSHASLRDIMSEEEALQHNLEKYRSNHVEPSRRDGAALLKEKQLYSMFPAIDCHFLKDMFRDNNYSLEQTEQFLRSILDQGPVKTVVAPEVALLRDGERNASKENRPKMKDPEPPWTQFQDTEDPEYEDFRAEAALQRKKQQECFSKAADAYRQGRKQVASFYSQQGHLHGQKMKEANHRAAVQIFERVNSSLLPQNVLDLHGLHVDEALYHLGTVLEGKTAEWQQGGCGPQLTVITGRGNHSHGGVARIRPAVIDYLSSNSYRYSEPRPGIVLVTLH</sequence>
<dbReference type="SMART" id="SM00463">
    <property type="entry name" value="SMR"/>
    <property type="match status" value="1"/>
</dbReference>
<dbReference type="Pfam" id="PF25125">
    <property type="entry name" value="DUF7817"/>
    <property type="match status" value="1"/>
</dbReference>
<feature type="compositionally biased region" description="Basic and acidic residues" evidence="1">
    <location>
        <begin position="1534"/>
        <end position="1552"/>
    </location>
</feature>
<dbReference type="InterPro" id="IPR056719">
    <property type="entry name" value="DUF7817"/>
</dbReference>
<feature type="region of interest" description="Disordered" evidence="1">
    <location>
        <begin position="1299"/>
        <end position="1324"/>
    </location>
</feature>
<feature type="region of interest" description="Disordered" evidence="1">
    <location>
        <begin position="1534"/>
        <end position="1563"/>
    </location>
</feature>
<dbReference type="InterPro" id="IPR009060">
    <property type="entry name" value="UBA-like_sf"/>
</dbReference>
<feature type="compositionally biased region" description="Polar residues" evidence="1">
    <location>
        <begin position="909"/>
        <end position="921"/>
    </location>
</feature>
<dbReference type="InterPro" id="IPR002625">
    <property type="entry name" value="Smr_dom"/>
</dbReference>
<dbReference type="PROSITE" id="PS50828">
    <property type="entry name" value="SMR"/>
    <property type="match status" value="1"/>
</dbReference>
<evidence type="ECO:0000259" key="2">
    <source>
        <dbReference type="PROSITE" id="PS50828"/>
    </source>
</evidence>
<reference evidence="4" key="2">
    <citation type="submission" date="2025-09" db="UniProtKB">
        <authorList>
            <consortium name="Ensembl"/>
        </authorList>
    </citation>
    <scope>IDENTIFICATION</scope>
</reference>
<dbReference type="Proteomes" id="UP000261540">
    <property type="component" value="Unplaced"/>
</dbReference>
<dbReference type="SUPFAM" id="SSF52540">
    <property type="entry name" value="P-loop containing nucleoside triphosphate hydrolases"/>
    <property type="match status" value="1"/>
</dbReference>
<organism evidence="4 5">
    <name type="scientific">Paramormyrops kingsleyae</name>
    <dbReference type="NCBI Taxonomy" id="1676925"/>
    <lineage>
        <taxon>Eukaryota</taxon>
        <taxon>Metazoa</taxon>
        <taxon>Chordata</taxon>
        <taxon>Craniata</taxon>
        <taxon>Vertebrata</taxon>
        <taxon>Euteleostomi</taxon>
        <taxon>Actinopterygii</taxon>
        <taxon>Neopterygii</taxon>
        <taxon>Teleostei</taxon>
        <taxon>Osteoglossocephala</taxon>
        <taxon>Osteoglossomorpha</taxon>
        <taxon>Osteoglossiformes</taxon>
        <taxon>Mormyridae</taxon>
        <taxon>Paramormyrops</taxon>
    </lineage>
</organism>
<dbReference type="InterPro" id="IPR013899">
    <property type="entry name" value="DUF1771"/>
</dbReference>
<feature type="domain" description="CUE" evidence="3">
    <location>
        <begin position="51"/>
        <end position="94"/>
    </location>
</feature>
<dbReference type="PANTHER" id="PTHR46535">
    <property type="entry name" value="NEDD4-BINDING PROTEIN 2"/>
    <property type="match status" value="1"/>
</dbReference>
<feature type="region of interest" description="Disordered" evidence="1">
    <location>
        <begin position="497"/>
        <end position="522"/>
    </location>
</feature>
<dbReference type="GO" id="GO:0004519">
    <property type="term" value="F:endonuclease activity"/>
    <property type="evidence" value="ECO:0007669"/>
    <property type="project" value="TreeGrafter"/>
</dbReference>
<accession>A0A3B3RQA7</accession>
<dbReference type="InterPro" id="IPR056718">
    <property type="entry name" value="DUF7816"/>
</dbReference>
<feature type="region of interest" description="Disordered" evidence="1">
    <location>
        <begin position="256"/>
        <end position="279"/>
    </location>
</feature>
<dbReference type="InterPro" id="IPR003892">
    <property type="entry name" value="CUE"/>
</dbReference>
<dbReference type="Pfam" id="PF08590">
    <property type="entry name" value="DUF1771"/>
    <property type="match status" value="1"/>
</dbReference>
<dbReference type="GeneTree" id="ENSGT00940000164462"/>
<dbReference type="InterPro" id="IPR052772">
    <property type="entry name" value="Endo/PolyKinase_Domain-Protein"/>
</dbReference>
<dbReference type="CDD" id="cd14365">
    <property type="entry name" value="CUE_N4BP2"/>
    <property type="match status" value="1"/>
</dbReference>
<dbReference type="GO" id="GO:0005634">
    <property type="term" value="C:nucleus"/>
    <property type="evidence" value="ECO:0007669"/>
    <property type="project" value="TreeGrafter"/>
</dbReference>
<dbReference type="Gene3D" id="3.40.50.300">
    <property type="entry name" value="P-loop containing nucleotide triphosphate hydrolases"/>
    <property type="match status" value="1"/>
</dbReference>
<keyword evidence="5" id="KW-1185">Reference proteome</keyword>
<dbReference type="Ensembl" id="ENSPKIT00000000630.1">
    <property type="protein sequence ID" value="ENSPKIP00000020020.1"/>
    <property type="gene ID" value="ENSPKIG00000004940.1"/>
</dbReference>
<dbReference type="InterPro" id="IPR036063">
    <property type="entry name" value="Smr_dom_sf"/>
</dbReference>
<dbReference type="PROSITE" id="PS51140">
    <property type="entry name" value="CUE"/>
    <property type="match status" value="1"/>
</dbReference>